<dbReference type="GO" id="GO:0008270">
    <property type="term" value="F:zinc ion binding"/>
    <property type="evidence" value="ECO:0007669"/>
    <property type="project" value="InterPro"/>
</dbReference>
<name>A0A1L9VFL0_ASPGL</name>
<dbReference type="GO" id="GO:0000976">
    <property type="term" value="F:transcription cis-regulatory region binding"/>
    <property type="evidence" value="ECO:0007669"/>
    <property type="project" value="TreeGrafter"/>
</dbReference>
<dbReference type="SMART" id="SM00066">
    <property type="entry name" value="GAL4"/>
    <property type="match status" value="1"/>
</dbReference>
<keyword evidence="3" id="KW-0804">Transcription</keyword>
<dbReference type="InterPro" id="IPR036864">
    <property type="entry name" value="Zn2-C6_fun-type_DNA-bd_sf"/>
</dbReference>
<dbReference type="GeneID" id="34464619"/>
<evidence type="ECO:0000256" key="2">
    <source>
        <dbReference type="ARBA" id="ARBA00023125"/>
    </source>
</evidence>
<dbReference type="Gene3D" id="4.10.240.10">
    <property type="entry name" value="Zn(2)-C6 fungal-type DNA-binding domain"/>
    <property type="match status" value="1"/>
</dbReference>
<dbReference type="OrthoDB" id="4525710at2759"/>
<keyword evidence="1" id="KW-0805">Transcription regulation</keyword>
<dbReference type="GO" id="GO:0045944">
    <property type="term" value="P:positive regulation of transcription by RNA polymerase II"/>
    <property type="evidence" value="ECO:0007669"/>
    <property type="project" value="TreeGrafter"/>
</dbReference>
<evidence type="ECO:0000259" key="5">
    <source>
        <dbReference type="PROSITE" id="PS50048"/>
    </source>
</evidence>
<keyword evidence="7" id="KW-1185">Reference proteome</keyword>
<proteinExistence type="predicted"/>
<dbReference type="VEuPathDB" id="FungiDB:ASPGLDRAFT_59101"/>
<dbReference type="Pfam" id="PF00172">
    <property type="entry name" value="Zn_clus"/>
    <property type="match status" value="1"/>
</dbReference>
<dbReference type="STRING" id="1160497.A0A1L9VFL0"/>
<evidence type="ECO:0000313" key="6">
    <source>
        <dbReference type="EMBL" id="OJJ82674.1"/>
    </source>
</evidence>
<dbReference type="PANTHER" id="PTHR37534:SF2">
    <property type="entry name" value="N-ACETYLTRANSFERASE DOMAIN-CONTAINING PROTEIN"/>
    <property type="match status" value="1"/>
</dbReference>
<protein>
    <recommendedName>
        <fullName evidence="5">Zn(2)-C6 fungal-type domain-containing protein</fullName>
    </recommendedName>
</protein>
<feature type="domain" description="Zn(2)-C6 fungal-type" evidence="5">
    <location>
        <begin position="7"/>
        <end position="37"/>
    </location>
</feature>
<evidence type="ECO:0000256" key="4">
    <source>
        <dbReference type="ARBA" id="ARBA00023242"/>
    </source>
</evidence>
<dbReference type="Proteomes" id="UP000184300">
    <property type="component" value="Unassembled WGS sequence"/>
</dbReference>
<dbReference type="CDD" id="cd00067">
    <property type="entry name" value="GAL4"/>
    <property type="match status" value="1"/>
</dbReference>
<keyword evidence="4" id="KW-0539">Nucleus</keyword>
<organism evidence="6 7">
    <name type="scientific">Aspergillus glaucus CBS 516.65</name>
    <dbReference type="NCBI Taxonomy" id="1160497"/>
    <lineage>
        <taxon>Eukaryota</taxon>
        <taxon>Fungi</taxon>
        <taxon>Dikarya</taxon>
        <taxon>Ascomycota</taxon>
        <taxon>Pezizomycotina</taxon>
        <taxon>Eurotiomycetes</taxon>
        <taxon>Eurotiomycetidae</taxon>
        <taxon>Eurotiales</taxon>
        <taxon>Aspergillaceae</taxon>
        <taxon>Aspergillus</taxon>
        <taxon>Aspergillus subgen. Aspergillus</taxon>
    </lineage>
</organism>
<dbReference type="InterPro" id="IPR001138">
    <property type="entry name" value="Zn2Cys6_DnaBD"/>
</dbReference>
<evidence type="ECO:0000313" key="7">
    <source>
        <dbReference type="Proteomes" id="UP000184300"/>
    </source>
</evidence>
<evidence type="ECO:0000256" key="1">
    <source>
        <dbReference type="ARBA" id="ARBA00023015"/>
    </source>
</evidence>
<keyword evidence="2" id="KW-0238">DNA-binding</keyword>
<accession>A0A1L9VFL0</accession>
<dbReference type="PROSITE" id="PS50048">
    <property type="entry name" value="ZN2_CY6_FUNGAL_2"/>
    <property type="match status" value="1"/>
</dbReference>
<dbReference type="EMBL" id="KV878901">
    <property type="protein sequence ID" value="OJJ82674.1"/>
    <property type="molecule type" value="Genomic_DNA"/>
</dbReference>
<dbReference type="GO" id="GO:0000981">
    <property type="term" value="F:DNA-binding transcription factor activity, RNA polymerase II-specific"/>
    <property type="evidence" value="ECO:0007669"/>
    <property type="project" value="InterPro"/>
</dbReference>
<evidence type="ECO:0000256" key="3">
    <source>
        <dbReference type="ARBA" id="ARBA00023163"/>
    </source>
</evidence>
<dbReference type="PROSITE" id="PS00463">
    <property type="entry name" value="ZN2_CY6_FUNGAL_1"/>
    <property type="match status" value="1"/>
</dbReference>
<dbReference type="GO" id="GO:0005634">
    <property type="term" value="C:nucleus"/>
    <property type="evidence" value="ECO:0007669"/>
    <property type="project" value="TreeGrafter"/>
</dbReference>
<sequence length="594" mass="66456">MPTAKTPCLNCREKHLKCDKQKSTCKRCKTKGLQCTHAPRKINFRHWSTDNSAASFSGDQTWVNSRPKDWKAPVRVESSSSSSSSGLERSAVLGWTDGQSSCQGVSGTSGSVTSLGCVDPLLVPAGEDDHSWAGGVDQALHIRDESSGLQELNSTNVSPGDLSSLSFSFSPGTSGQDVHFPPPVGFDAGQKNNSEHEIVEFPSSFEEESYFPAHASIQESCLLRYFIEELSPLFDHCDERRHFQLVVPFRAQHCPTLRNALFAVSSRHLVRRPQYMTPQGVLYHAQLLPNLKSSTAVEYMLQCIPGLVRFPEIQGLVEQENIMAAAVILRQYEEIEEDMGDDDEAGLDLREQVNFLAITQTIIDSMISSPLHQSLATAAYWIAIRQEVYCALTRERKLSMRFGVEDWQNASVANTLIMLVGEVAKWCWGEKSPEEWEKLNKHQQQLMQTYKTHLVPILSRKADKSKGEIFPTVWYTSDAQVTATQHLELARMILIAESPHLTDAPRSLHRKAESQVRSIVLNVCGIALSHLRCQPALVNAVIAITLYGEYFTEQEEREALVGIVGRTRGLRAWPMEKPFLTLKRRWEVADCGAL</sequence>
<dbReference type="PANTHER" id="PTHR37534">
    <property type="entry name" value="TRANSCRIPTIONAL ACTIVATOR PROTEIN UGA3"/>
    <property type="match status" value="1"/>
</dbReference>
<dbReference type="AlphaFoldDB" id="A0A1L9VFL0"/>
<gene>
    <name evidence="6" type="ORF">ASPGLDRAFT_59101</name>
</gene>
<dbReference type="SUPFAM" id="SSF57701">
    <property type="entry name" value="Zn2/Cys6 DNA-binding domain"/>
    <property type="match status" value="1"/>
</dbReference>
<reference evidence="7" key="1">
    <citation type="journal article" date="2017" name="Genome Biol.">
        <title>Comparative genomics reveals high biological diversity and specific adaptations in the industrially and medically important fungal genus Aspergillus.</title>
        <authorList>
            <person name="de Vries R.P."/>
            <person name="Riley R."/>
            <person name="Wiebenga A."/>
            <person name="Aguilar-Osorio G."/>
            <person name="Amillis S."/>
            <person name="Uchima C.A."/>
            <person name="Anderluh G."/>
            <person name="Asadollahi M."/>
            <person name="Askin M."/>
            <person name="Barry K."/>
            <person name="Battaglia E."/>
            <person name="Bayram O."/>
            <person name="Benocci T."/>
            <person name="Braus-Stromeyer S.A."/>
            <person name="Caldana C."/>
            <person name="Canovas D."/>
            <person name="Cerqueira G.C."/>
            <person name="Chen F."/>
            <person name="Chen W."/>
            <person name="Choi C."/>
            <person name="Clum A."/>
            <person name="Dos Santos R.A."/>
            <person name="Damasio A.R."/>
            <person name="Diallinas G."/>
            <person name="Emri T."/>
            <person name="Fekete E."/>
            <person name="Flipphi M."/>
            <person name="Freyberg S."/>
            <person name="Gallo A."/>
            <person name="Gournas C."/>
            <person name="Habgood R."/>
            <person name="Hainaut M."/>
            <person name="Harispe M.L."/>
            <person name="Henrissat B."/>
            <person name="Hilden K.S."/>
            <person name="Hope R."/>
            <person name="Hossain A."/>
            <person name="Karabika E."/>
            <person name="Karaffa L."/>
            <person name="Karanyi Z."/>
            <person name="Krasevec N."/>
            <person name="Kuo A."/>
            <person name="Kusch H."/>
            <person name="LaButti K."/>
            <person name="Lagendijk E.L."/>
            <person name="Lapidus A."/>
            <person name="Levasseur A."/>
            <person name="Lindquist E."/>
            <person name="Lipzen A."/>
            <person name="Logrieco A.F."/>
            <person name="MacCabe A."/>
            <person name="Maekelae M.R."/>
            <person name="Malavazi I."/>
            <person name="Melin P."/>
            <person name="Meyer V."/>
            <person name="Mielnichuk N."/>
            <person name="Miskei M."/>
            <person name="Molnar A.P."/>
            <person name="Mule G."/>
            <person name="Ngan C.Y."/>
            <person name="Orejas M."/>
            <person name="Orosz E."/>
            <person name="Ouedraogo J.P."/>
            <person name="Overkamp K.M."/>
            <person name="Park H.-S."/>
            <person name="Perrone G."/>
            <person name="Piumi F."/>
            <person name="Punt P.J."/>
            <person name="Ram A.F."/>
            <person name="Ramon A."/>
            <person name="Rauscher S."/>
            <person name="Record E."/>
            <person name="Riano-Pachon D.M."/>
            <person name="Robert V."/>
            <person name="Roehrig J."/>
            <person name="Ruller R."/>
            <person name="Salamov A."/>
            <person name="Salih N.S."/>
            <person name="Samson R.A."/>
            <person name="Sandor E."/>
            <person name="Sanguinetti M."/>
            <person name="Schuetze T."/>
            <person name="Sepcic K."/>
            <person name="Shelest E."/>
            <person name="Sherlock G."/>
            <person name="Sophianopoulou V."/>
            <person name="Squina F.M."/>
            <person name="Sun H."/>
            <person name="Susca A."/>
            <person name="Todd R.B."/>
            <person name="Tsang A."/>
            <person name="Unkles S.E."/>
            <person name="van de Wiele N."/>
            <person name="van Rossen-Uffink D."/>
            <person name="Oliveira J.V."/>
            <person name="Vesth T.C."/>
            <person name="Visser J."/>
            <person name="Yu J.-H."/>
            <person name="Zhou M."/>
            <person name="Andersen M.R."/>
            <person name="Archer D.B."/>
            <person name="Baker S.E."/>
            <person name="Benoit I."/>
            <person name="Brakhage A.A."/>
            <person name="Braus G.H."/>
            <person name="Fischer R."/>
            <person name="Frisvad J.C."/>
            <person name="Goldman G.H."/>
            <person name="Houbraken J."/>
            <person name="Oakley B."/>
            <person name="Pocsi I."/>
            <person name="Scazzocchio C."/>
            <person name="Seiboth B."/>
            <person name="vanKuyk P.A."/>
            <person name="Wortman J."/>
            <person name="Dyer P.S."/>
            <person name="Grigoriev I.V."/>
        </authorList>
    </citation>
    <scope>NUCLEOTIDE SEQUENCE [LARGE SCALE GENOMIC DNA]</scope>
    <source>
        <strain evidence="7">CBS 516.65</strain>
    </source>
</reference>
<dbReference type="RefSeq" id="XP_022399372.1">
    <property type="nucleotide sequence ID" value="XM_022548359.1"/>
</dbReference>